<feature type="signal peptide" evidence="1">
    <location>
        <begin position="1"/>
        <end position="20"/>
    </location>
</feature>
<name>A0AAD4H2W2_9FUNG</name>
<protein>
    <submittedName>
        <fullName evidence="2">Uncharacterized protein</fullName>
    </submittedName>
</protein>
<dbReference type="EMBL" id="JAAAIL010001542">
    <property type="protein sequence ID" value="KAG0268231.1"/>
    <property type="molecule type" value="Genomic_DNA"/>
</dbReference>
<comment type="caution">
    <text evidence="2">The sequence shown here is derived from an EMBL/GenBank/DDBJ whole genome shotgun (WGS) entry which is preliminary data.</text>
</comment>
<keyword evidence="3" id="KW-1185">Reference proteome</keyword>
<dbReference type="Proteomes" id="UP001194580">
    <property type="component" value="Unassembled WGS sequence"/>
</dbReference>
<reference evidence="2" key="1">
    <citation type="journal article" date="2020" name="Fungal Divers.">
        <title>Resolving the Mortierellaceae phylogeny through synthesis of multi-gene phylogenetics and phylogenomics.</title>
        <authorList>
            <person name="Vandepol N."/>
            <person name="Liber J."/>
            <person name="Desiro A."/>
            <person name="Na H."/>
            <person name="Kennedy M."/>
            <person name="Barry K."/>
            <person name="Grigoriev I.V."/>
            <person name="Miller A.N."/>
            <person name="O'Donnell K."/>
            <person name="Stajich J.E."/>
            <person name="Bonito G."/>
        </authorList>
    </citation>
    <scope>NUCLEOTIDE SEQUENCE</scope>
    <source>
        <strain evidence="2">NRRL 28262</strain>
    </source>
</reference>
<accession>A0AAD4H2W2</accession>
<organism evidence="2 3">
    <name type="scientific">Linnemannia exigua</name>
    <dbReference type="NCBI Taxonomy" id="604196"/>
    <lineage>
        <taxon>Eukaryota</taxon>
        <taxon>Fungi</taxon>
        <taxon>Fungi incertae sedis</taxon>
        <taxon>Mucoromycota</taxon>
        <taxon>Mortierellomycotina</taxon>
        <taxon>Mortierellomycetes</taxon>
        <taxon>Mortierellales</taxon>
        <taxon>Mortierellaceae</taxon>
        <taxon>Linnemannia</taxon>
    </lineage>
</organism>
<evidence type="ECO:0000313" key="2">
    <source>
        <dbReference type="EMBL" id="KAG0268231.1"/>
    </source>
</evidence>
<proteinExistence type="predicted"/>
<evidence type="ECO:0000313" key="3">
    <source>
        <dbReference type="Proteomes" id="UP001194580"/>
    </source>
</evidence>
<gene>
    <name evidence="2" type="ORF">BGZ95_002546</name>
</gene>
<dbReference type="AlphaFoldDB" id="A0AAD4H2W2"/>
<feature type="chain" id="PRO_5042220463" evidence="1">
    <location>
        <begin position="21"/>
        <end position="145"/>
    </location>
</feature>
<sequence>MKITLTLLALVVMATTAVSATPVNSTISIRAAPCTSITLNWRRDLRYTFLNPDPVNDLHSFQLTVRERYYDDMPRRPTAGTKKNNYRETRKSSDGLWSVEHDDNSDFYGVITLIAKKQKFVFRQANSAWGDKNTIINSYWQCVNW</sequence>
<keyword evidence="1" id="KW-0732">Signal</keyword>
<evidence type="ECO:0000256" key="1">
    <source>
        <dbReference type="SAM" id="SignalP"/>
    </source>
</evidence>